<dbReference type="InterPro" id="IPR000551">
    <property type="entry name" value="MerR-type_HTH_dom"/>
</dbReference>
<evidence type="ECO:0000313" key="3">
    <source>
        <dbReference type="EMBL" id="SNT64728.1"/>
    </source>
</evidence>
<proteinExistence type="predicted"/>
<dbReference type="GO" id="GO:0003677">
    <property type="term" value="F:DNA binding"/>
    <property type="evidence" value="ECO:0007669"/>
    <property type="project" value="UniProtKB-KW"/>
</dbReference>
<dbReference type="PRINTS" id="PR00040">
    <property type="entry name" value="HTHMERR"/>
</dbReference>
<feature type="domain" description="HTH merR-type" evidence="2">
    <location>
        <begin position="8"/>
        <end position="77"/>
    </location>
</feature>
<dbReference type="SMART" id="SM00422">
    <property type="entry name" value="HTH_MERR"/>
    <property type="match status" value="1"/>
</dbReference>
<dbReference type="InterPro" id="IPR047057">
    <property type="entry name" value="MerR_fam"/>
</dbReference>
<sequence>MVNDRDNLLTIGQLSERTGLPVRTIRFWSDAGVIPPTCRSAGGYRLYDAEAVVRLDLVRTLRELGLDLDTVQKILTRQCTVAEVARAHVQALDTQIRSLQLRRTVLRSITHRESTTEEMMLMHKLTRLSAQERQRMIDDFVDRMVDGIDPQTPGAHIATRMRQLPAELPDDPTSEQAEAWLELAELVGDAGFQERVRQMAVAGAAPQSESGPQPYDVNLVLEHAAGAVAAGIDPESAEGRAILDQIVDPALPAEDRGRLADEVETFTDRRVERYWQLMGVLNGNAPFSPGVPAFEWFIAALRASRS</sequence>
<accession>A0A239PDI4</accession>
<keyword evidence="1 3" id="KW-0238">DNA-binding</keyword>
<dbReference type="SUPFAM" id="SSF46955">
    <property type="entry name" value="Putative DNA-binding domain"/>
    <property type="match status" value="1"/>
</dbReference>
<dbReference type="GO" id="GO:0003700">
    <property type="term" value="F:DNA-binding transcription factor activity"/>
    <property type="evidence" value="ECO:0007669"/>
    <property type="project" value="InterPro"/>
</dbReference>
<dbReference type="PANTHER" id="PTHR30204:SF93">
    <property type="entry name" value="HTH MERR-TYPE DOMAIN-CONTAINING PROTEIN"/>
    <property type="match status" value="1"/>
</dbReference>
<name>A0A239PDI4_9ACTN</name>
<organism evidence="3 4">
    <name type="scientific">Streptosporangium subroseum</name>
    <dbReference type="NCBI Taxonomy" id="106412"/>
    <lineage>
        <taxon>Bacteria</taxon>
        <taxon>Bacillati</taxon>
        <taxon>Actinomycetota</taxon>
        <taxon>Actinomycetes</taxon>
        <taxon>Streptosporangiales</taxon>
        <taxon>Streptosporangiaceae</taxon>
        <taxon>Streptosporangium</taxon>
    </lineage>
</organism>
<keyword evidence="4" id="KW-1185">Reference proteome</keyword>
<dbReference type="Proteomes" id="UP000198282">
    <property type="component" value="Unassembled WGS sequence"/>
</dbReference>
<dbReference type="PROSITE" id="PS50937">
    <property type="entry name" value="HTH_MERR_2"/>
    <property type="match status" value="1"/>
</dbReference>
<dbReference type="Pfam" id="PF13411">
    <property type="entry name" value="MerR_1"/>
    <property type="match status" value="1"/>
</dbReference>
<dbReference type="PANTHER" id="PTHR30204">
    <property type="entry name" value="REDOX-CYCLING DRUG-SENSING TRANSCRIPTIONAL ACTIVATOR SOXR"/>
    <property type="match status" value="1"/>
</dbReference>
<dbReference type="CDD" id="cd00592">
    <property type="entry name" value="HTH_MerR-like"/>
    <property type="match status" value="1"/>
</dbReference>
<protein>
    <submittedName>
        <fullName evidence="3">DNA-binding transcriptional regulator, MerR family</fullName>
    </submittedName>
</protein>
<evidence type="ECO:0000256" key="1">
    <source>
        <dbReference type="ARBA" id="ARBA00023125"/>
    </source>
</evidence>
<dbReference type="EMBL" id="FZOD01000133">
    <property type="protein sequence ID" value="SNT64728.1"/>
    <property type="molecule type" value="Genomic_DNA"/>
</dbReference>
<dbReference type="AlphaFoldDB" id="A0A239PDI4"/>
<dbReference type="InterPro" id="IPR009061">
    <property type="entry name" value="DNA-bd_dom_put_sf"/>
</dbReference>
<reference evidence="3 4" key="1">
    <citation type="submission" date="2017-06" db="EMBL/GenBank/DDBJ databases">
        <authorList>
            <person name="Kim H.J."/>
            <person name="Triplett B.A."/>
        </authorList>
    </citation>
    <scope>NUCLEOTIDE SEQUENCE [LARGE SCALE GENOMIC DNA]</scope>
    <source>
        <strain evidence="3 4">CGMCC 4.2132</strain>
    </source>
</reference>
<dbReference type="Gene3D" id="1.10.1660.10">
    <property type="match status" value="1"/>
</dbReference>
<gene>
    <name evidence="3" type="ORF">SAMN05216276_11333</name>
</gene>
<evidence type="ECO:0000313" key="4">
    <source>
        <dbReference type="Proteomes" id="UP000198282"/>
    </source>
</evidence>
<evidence type="ECO:0000259" key="2">
    <source>
        <dbReference type="PROSITE" id="PS50937"/>
    </source>
</evidence>